<proteinExistence type="inferred from homology"/>
<dbReference type="InterPro" id="IPR001453">
    <property type="entry name" value="MoaB/Mog_dom"/>
</dbReference>
<dbReference type="SUPFAM" id="SSF142433">
    <property type="entry name" value="CinA-like"/>
    <property type="match status" value="1"/>
</dbReference>
<organism evidence="2 3">
    <name type="scientific">Bergeyella cardium</name>
    <dbReference type="NCBI Taxonomy" id="1585976"/>
    <lineage>
        <taxon>Bacteria</taxon>
        <taxon>Pseudomonadati</taxon>
        <taxon>Bacteroidota</taxon>
        <taxon>Flavobacteriia</taxon>
        <taxon>Flavobacteriales</taxon>
        <taxon>Weeksellaceae</taxon>
        <taxon>Bergeyella</taxon>
    </lineage>
</organism>
<dbReference type="Gene3D" id="3.90.950.20">
    <property type="entry name" value="CinA-like"/>
    <property type="match status" value="1"/>
</dbReference>
<dbReference type="PIRSF" id="PIRSF006728">
    <property type="entry name" value="CinA"/>
    <property type="match status" value="1"/>
</dbReference>
<dbReference type="RefSeq" id="WP_160224647.1">
    <property type="nucleotide sequence ID" value="NZ_CP029149.1"/>
</dbReference>
<dbReference type="NCBIfam" id="TIGR00200">
    <property type="entry name" value="cinA_nterm"/>
    <property type="match status" value="1"/>
</dbReference>
<dbReference type="Pfam" id="PF02464">
    <property type="entry name" value="CinA"/>
    <property type="match status" value="1"/>
</dbReference>
<dbReference type="OrthoDB" id="9801454at2"/>
<dbReference type="KEGG" id="bcad:DBX24_09140"/>
<dbReference type="InterPro" id="IPR036425">
    <property type="entry name" value="MoaB/Mog-like_dom_sf"/>
</dbReference>
<dbReference type="EMBL" id="CP029149">
    <property type="protein sequence ID" value="QHN66034.1"/>
    <property type="molecule type" value="Genomic_DNA"/>
</dbReference>
<accession>A0A6P1QZA8</accession>
<dbReference type="PANTHER" id="PTHR13939:SF0">
    <property type="entry name" value="NMN AMIDOHYDROLASE-LIKE PROTEIN YFAY"/>
    <property type="match status" value="1"/>
</dbReference>
<reference evidence="2 3" key="1">
    <citation type="submission" date="2018-04" db="EMBL/GenBank/DDBJ databases">
        <title>Characteristic and Complete Genome Sequencing of A Novel Member of Infective Endocarditis Causative Bacteria: Bergeyella cardium QL-PH.</title>
        <authorList>
            <person name="Pan H."/>
            <person name="Sun E."/>
            <person name="Zhang Y."/>
        </authorList>
    </citation>
    <scope>NUCLEOTIDE SEQUENCE [LARGE SCALE GENOMIC DNA]</scope>
    <source>
        <strain evidence="2 3">HPQL</strain>
    </source>
</reference>
<dbReference type="Pfam" id="PF18146">
    <property type="entry name" value="CinA_KH"/>
    <property type="match status" value="1"/>
</dbReference>
<dbReference type="NCBIfam" id="TIGR00199">
    <property type="entry name" value="PncC_domain"/>
    <property type="match status" value="1"/>
</dbReference>
<evidence type="ECO:0000313" key="2">
    <source>
        <dbReference type="EMBL" id="QHN66034.1"/>
    </source>
</evidence>
<dbReference type="HAMAP" id="MF_00226_B">
    <property type="entry name" value="CinA_B"/>
    <property type="match status" value="1"/>
</dbReference>
<evidence type="ECO:0000256" key="1">
    <source>
        <dbReference type="HAMAP-Rule" id="MF_00226"/>
    </source>
</evidence>
<evidence type="ECO:0000313" key="3">
    <source>
        <dbReference type="Proteomes" id="UP000464318"/>
    </source>
</evidence>
<dbReference type="Proteomes" id="UP000464318">
    <property type="component" value="Chromosome"/>
</dbReference>
<dbReference type="InterPro" id="IPR041424">
    <property type="entry name" value="CinA_KH"/>
</dbReference>
<dbReference type="SUPFAM" id="SSF53218">
    <property type="entry name" value="Molybdenum cofactor biosynthesis proteins"/>
    <property type="match status" value="1"/>
</dbReference>
<dbReference type="InterPro" id="IPR036653">
    <property type="entry name" value="CinA-like_C"/>
</dbReference>
<dbReference type="AlphaFoldDB" id="A0A6P1QZA8"/>
<sequence>MSRPVQAVIICIGDELLSGNTLDTNSHYIANELRGIGIETKQIYTISDEAEIIEKTLKESLSLADIIISTGGLGPTKDDKTLEAYSRFFNRKLVFNDEVFAQLKIFLEKRGRAEILDLNRNQAMVLEGAEVLKNEHGTAPCQLIDDNDKLIFCLPGVPFEVKPLIKEKIIPLLKSRFGLHSILTAVVSVVGIPESALSHKIEDWETHLPKSLSLSYLPVGNRIKLRITAKGSTEIELQKQLKIEIQKLKSLLGTSIISEANDRIQDIVKDLLISRKMTISTAESCTGGAISKLLTSVSGSSAYFAGGVCTYSPEMKAKILGVAPSIIEKHTVVSAEVSQAMAKGCQQLFGTDISVSTTGVAGPNTDQYNNSIGLVYYSVRIGEKESTHKLFLPHLEREDFINFVSEKVLQTVVEEVLKS</sequence>
<comment type="similarity">
    <text evidence="1">Belongs to the CinA family.</text>
</comment>
<keyword evidence="3" id="KW-1185">Reference proteome</keyword>
<dbReference type="InterPro" id="IPR008135">
    <property type="entry name" value="Competence-induced_CinA"/>
</dbReference>
<dbReference type="InterPro" id="IPR008136">
    <property type="entry name" value="CinA_C"/>
</dbReference>
<dbReference type="Gene3D" id="3.40.980.10">
    <property type="entry name" value="MoaB/Mog-like domain"/>
    <property type="match status" value="1"/>
</dbReference>
<dbReference type="CDD" id="cd00885">
    <property type="entry name" value="cinA"/>
    <property type="match status" value="1"/>
</dbReference>
<dbReference type="SMART" id="SM00852">
    <property type="entry name" value="MoCF_biosynth"/>
    <property type="match status" value="1"/>
</dbReference>
<gene>
    <name evidence="2" type="ORF">DBX24_09140</name>
</gene>
<name>A0A6P1QZA8_9FLAO</name>
<dbReference type="Pfam" id="PF00994">
    <property type="entry name" value="MoCF_biosynth"/>
    <property type="match status" value="1"/>
</dbReference>
<dbReference type="PANTHER" id="PTHR13939">
    <property type="entry name" value="NICOTINAMIDE-NUCLEOTIDE AMIDOHYDROLASE PNCC"/>
    <property type="match status" value="1"/>
</dbReference>
<dbReference type="InterPro" id="IPR050101">
    <property type="entry name" value="CinA"/>
</dbReference>
<protein>
    <recommendedName>
        <fullName evidence="1">CinA-like protein</fullName>
    </recommendedName>
</protein>